<dbReference type="Proteomes" id="UP000054359">
    <property type="component" value="Unassembled WGS sequence"/>
</dbReference>
<feature type="non-terminal residue" evidence="1">
    <location>
        <position position="47"/>
    </location>
</feature>
<protein>
    <submittedName>
        <fullName evidence="1">Uncharacterized protein</fullName>
    </submittedName>
</protein>
<name>A0A087TY28_STEMI</name>
<dbReference type="AlphaFoldDB" id="A0A087TY28"/>
<gene>
    <name evidence="1" type="ORF">X975_02010</name>
</gene>
<evidence type="ECO:0000313" key="1">
    <source>
        <dbReference type="EMBL" id="KFM70017.1"/>
    </source>
</evidence>
<feature type="non-terminal residue" evidence="1">
    <location>
        <position position="1"/>
    </location>
</feature>
<proteinExistence type="predicted"/>
<evidence type="ECO:0000313" key="2">
    <source>
        <dbReference type="Proteomes" id="UP000054359"/>
    </source>
</evidence>
<reference evidence="1 2" key="1">
    <citation type="submission" date="2013-11" db="EMBL/GenBank/DDBJ databases">
        <title>Genome sequencing of Stegodyphus mimosarum.</title>
        <authorList>
            <person name="Bechsgaard J."/>
        </authorList>
    </citation>
    <scope>NUCLEOTIDE SEQUENCE [LARGE SCALE GENOMIC DNA]</scope>
</reference>
<keyword evidence="2" id="KW-1185">Reference proteome</keyword>
<sequence length="47" mass="5606">NQEFDIRKNFHQFSHFLTFLYTSITKFSIFPGRQPVNNPGVTNTLRF</sequence>
<organism evidence="1 2">
    <name type="scientific">Stegodyphus mimosarum</name>
    <name type="common">African social velvet spider</name>
    <dbReference type="NCBI Taxonomy" id="407821"/>
    <lineage>
        <taxon>Eukaryota</taxon>
        <taxon>Metazoa</taxon>
        <taxon>Ecdysozoa</taxon>
        <taxon>Arthropoda</taxon>
        <taxon>Chelicerata</taxon>
        <taxon>Arachnida</taxon>
        <taxon>Araneae</taxon>
        <taxon>Araneomorphae</taxon>
        <taxon>Entelegynae</taxon>
        <taxon>Eresoidea</taxon>
        <taxon>Eresidae</taxon>
        <taxon>Stegodyphus</taxon>
    </lineage>
</organism>
<dbReference type="EMBL" id="KK117274">
    <property type="protein sequence ID" value="KFM70017.1"/>
    <property type="molecule type" value="Genomic_DNA"/>
</dbReference>
<accession>A0A087TY28</accession>